<dbReference type="Pfam" id="PF00578">
    <property type="entry name" value="AhpC-TSA"/>
    <property type="match status" value="1"/>
</dbReference>
<dbReference type="InterPro" id="IPR036249">
    <property type="entry name" value="Thioredoxin-like_sf"/>
</dbReference>
<dbReference type="InterPro" id="IPR050553">
    <property type="entry name" value="Thioredoxin_ResA/DsbE_sf"/>
</dbReference>
<dbReference type="AlphaFoldDB" id="A0A538SIC1"/>
<dbReference type="PROSITE" id="PS51352">
    <property type="entry name" value="THIOREDOXIN_2"/>
    <property type="match status" value="1"/>
</dbReference>
<dbReference type="PANTHER" id="PTHR42852:SF13">
    <property type="entry name" value="PROTEIN DIPZ"/>
    <property type="match status" value="1"/>
</dbReference>
<dbReference type="SUPFAM" id="SSF52833">
    <property type="entry name" value="Thioredoxin-like"/>
    <property type="match status" value="1"/>
</dbReference>
<feature type="chain" id="PRO_5022189993" evidence="1">
    <location>
        <begin position="35"/>
        <end position="196"/>
    </location>
</feature>
<proteinExistence type="predicted"/>
<comment type="caution">
    <text evidence="3">The sequence shown here is derived from an EMBL/GenBank/DDBJ whole genome shotgun (WGS) entry which is preliminary data.</text>
</comment>
<dbReference type="Proteomes" id="UP000320184">
    <property type="component" value="Unassembled WGS sequence"/>
</dbReference>
<dbReference type="EMBL" id="VBOT01000080">
    <property type="protein sequence ID" value="TMQ51115.1"/>
    <property type="molecule type" value="Genomic_DNA"/>
</dbReference>
<evidence type="ECO:0000256" key="1">
    <source>
        <dbReference type="SAM" id="SignalP"/>
    </source>
</evidence>
<keyword evidence="1" id="KW-0732">Signal</keyword>
<gene>
    <name evidence="3" type="ORF">E6K73_06580</name>
</gene>
<dbReference type="GO" id="GO:0016491">
    <property type="term" value="F:oxidoreductase activity"/>
    <property type="evidence" value="ECO:0007669"/>
    <property type="project" value="InterPro"/>
</dbReference>
<dbReference type="PANTHER" id="PTHR42852">
    <property type="entry name" value="THIOL:DISULFIDE INTERCHANGE PROTEIN DSBE"/>
    <property type="match status" value="1"/>
</dbReference>
<dbReference type="GO" id="GO:0016209">
    <property type="term" value="F:antioxidant activity"/>
    <property type="evidence" value="ECO:0007669"/>
    <property type="project" value="InterPro"/>
</dbReference>
<protein>
    <submittedName>
        <fullName evidence="3">Redoxin domain-containing protein</fullName>
    </submittedName>
</protein>
<evidence type="ECO:0000313" key="3">
    <source>
        <dbReference type="EMBL" id="TMQ51115.1"/>
    </source>
</evidence>
<evidence type="ECO:0000259" key="2">
    <source>
        <dbReference type="PROSITE" id="PS51352"/>
    </source>
</evidence>
<dbReference type="Gene3D" id="3.40.30.10">
    <property type="entry name" value="Glutaredoxin"/>
    <property type="match status" value="1"/>
</dbReference>
<feature type="domain" description="Thioredoxin" evidence="2">
    <location>
        <begin position="43"/>
        <end position="193"/>
    </location>
</feature>
<name>A0A538SIC1_UNCEI</name>
<reference evidence="3 4" key="1">
    <citation type="journal article" date="2019" name="Nat. Microbiol.">
        <title>Mediterranean grassland soil C-N compound turnover is dependent on rainfall and depth, and is mediated by genomically divergent microorganisms.</title>
        <authorList>
            <person name="Diamond S."/>
            <person name="Andeer P.F."/>
            <person name="Li Z."/>
            <person name="Crits-Christoph A."/>
            <person name="Burstein D."/>
            <person name="Anantharaman K."/>
            <person name="Lane K.R."/>
            <person name="Thomas B.C."/>
            <person name="Pan C."/>
            <person name="Northen T.R."/>
            <person name="Banfield J.F."/>
        </authorList>
    </citation>
    <scope>NUCLEOTIDE SEQUENCE [LARGE SCALE GENOMIC DNA]</scope>
    <source>
        <strain evidence="3">WS_3</strain>
    </source>
</reference>
<sequence>MNQMRKGSGMNQVRWVTAALALAALLEASGPARLAAASGVGGARAGAPRSWLEGLAWVNTRPLTRADLAGKVVVVEFWTFDCINCRRTVPAMKRLEQEYRGASDVAIVGIHTPELEHERDAGNVRRAVERLGLGYPVARDNELRAWHAFDNRYWPALYVLDRNDRVRSTHVGELHVGTPAWSELHRTIERLRTERG</sequence>
<dbReference type="InterPro" id="IPR013766">
    <property type="entry name" value="Thioredoxin_domain"/>
</dbReference>
<evidence type="ECO:0000313" key="4">
    <source>
        <dbReference type="Proteomes" id="UP000320184"/>
    </source>
</evidence>
<accession>A0A538SIC1</accession>
<dbReference type="InterPro" id="IPR000866">
    <property type="entry name" value="AhpC/TSA"/>
</dbReference>
<feature type="signal peptide" evidence="1">
    <location>
        <begin position="1"/>
        <end position="34"/>
    </location>
</feature>
<organism evidence="3 4">
    <name type="scientific">Eiseniibacteriota bacterium</name>
    <dbReference type="NCBI Taxonomy" id="2212470"/>
    <lineage>
        <taxon>Bacteria</taxon>
        <taxon>Candidatus Eiseniibacteriota</taxon>
    </lineage>
</organism>